<reference evidence="1 2" key="1">
    <citation type="submission" date="2016-02" db="EMBL/GenBank/DDBJ databases">
        <title>Genome sequence of Clostridium thermobutyricum DSM 4928.</title>
        <authorList>
            <person name="Poehlein A."/>
            <person name="Daniel R."/>
        </authorList>
    </citation>
    <scope>NUCLEOTIDE SEQUENCE [LARGE SCALE GENOMIC DNA]</scope>
    <source>
        <strain evidence="1 2">DSM 4928</strain>
    </source>
</reference>
<evidence type="ECO:0000313" key="1">
    <source>
        <dbReference type="EMBL" id="OPX50830.1"/>
    </source>
</evidence>
<gene>
    <name evidence="1" type="ORF">CLTHE_01100</name>
</gene>
<dbReference type="AlphaFoldDB" id="A0A1V4SYW7"/>
<dbReference type="Proteomes" id="UP000191448">
    <property type="component" value="Unassembled WGS sequence"/>
</dbReference>
<sequence>MEDVSRKLEVMLSKLQKMNINMLNLWFPHLDKEEILKVLRESNKFKFEGEYVRVKTYEEIYEEELKRKIEDIENGDFNENKKVVKKENEEKIEEIENKIEEPIVNKNETIKKESKAKKINFANNIIIEEQSLDINRINGAELEYDDILRIIKEYNENVEFRLEKFDGNSFDAKLKSILEFYGNKYNLEEEKIDDKDLGISMYSLTNKKKNLEAGYVVISPVLDEKIVEYMSDNYSDEVIYFCPINGTTKEFEFDLNEFFVKDTSKIFKKFLKKCVVSEEKEIKIKKVDIITGI</sequence>
<dbReference type="RefSeq" id="WP_080021536.1">
    <property type="nucleotide sequence ID" value="NZ_LTAY01000010.1"/>
</dbReference>
<organism evidence="1 2">
    <name type="scientific">Clostridium thermobutyricum DSM 4928</name>
    <dbReference type="NCBI Taxonomy" id="1121339"/>
    <lineage>
        <taxon>Bacteria</taxon>
        <taxon>Bacillati</taxon>
        <taxon>Bacillota</taxon>
        <taxon>Clostridia</taxon>
        <taxon>Eubacteriales</taxon>
        <taxon>Clostridiaceae</taxon>
        <taxon>Clostridium</taxon>
    </lineage>
</organism>
<accession>A0A1V4SYW7</accession>
<proteinExistence type="predicted"/>
<protein>
    <submittedName>
        <fullName evidence="1">Uncharacterized protein</fullName>
    </submittedName>
</protein>
<evidence type="ECO:0000313" key="2">
    <source>
        <dbReference type="Proteomes" id="UP000191448"/>
    </source>
</evidence>
<comment type="caution">
    <text evidence="1">The sequence shown here is derived from an EMBL/GenBank/DDBJ whole genome shotgun (WGS) entry which is preliminary data.</text>
</comment>
<dbReference type="EMBL" id="LTAY01000010">
    <property type="protein sequence ID" value="OPX50830.1"/>
    <property type="molecule type" value="Genomic_DNA"/>
</dbReference>
<name>A0A1V4SYW7_9CLOT</name>
<dbReference type="OrthoDB" id="9989420at2"/>